<dbReference type="AlphaFoldDB" id="A0A3L6SAA8"/>
<name>A0A3L6SAA8_PANMI</name>
<protein>
    <submittedName>
        <fullName evidence="1">Uncharacterized protein</fullName>
    </submittedName>
</protein>
<evidence type="ECO:0000313" key="1">
    <source>
        <dbReference type="EMBL" id="RLN17940.1"/>
    </source>
</evidence>
<dbReference type="EMBL" id="PQIB02000005">
    <property type="protein sequence ID" value="RLN17940.1"/>
    <property type="molecule type" value="Genomic_DNA"/>
</dbReference>
<keyword evidence="2" id="KW-1185">Reference proteome</keyword>
<comment type="caution">
    <text evidence="1">The sequence shown here is derived from an EMBL/GenBank/DDBJ whole genome shotgun (WGS) entry which is preliminary data.</text>
</comment>
<reference evidence="2" key="1">
    <citation type="journal article" date="2019" name="Nat. Commun.">
        <title>The genome of broomcorn millet.</title>
        <authorList>
            <person name="Zou C."/>
            <person name="Miki D."/>
            <person name="Li D."/>
            <person name="Tang Q."/>
            <person name="Xiao L."/>
            <person name="Rajput S."/>
            <person name="Deng P."/>
            <person name="Jia W."/>
            <person name="Huang R."/>
            <person name="Zhang M."/>
            <person name="Sun Y."/>
            <person name="Hu J."/>
            <person name="Fu X."/>
            <person name="Schnable P.S."/>
            <person name="Li F."/>
            <person name="Zhang H."/>
            <person name="Feng B."/>
            <person name="Zhu X."/>
            <person name="Liu R."/>
            <person name="Schnable J.C."/>
            <person name="Zhu J.-K."/>
            <person name="Zhang H."/>
        </authorList>
    </citation>
    <scope>NUCLEOTIDE SEQUENCE [LARGE SCALE GENOMIC DNA]</scope>
</reference>
<dbReference type="OrthoDB" id="691863at2759"/>
<accession>A0A3L6SAA8</accession>
<sequence length="74" mass="8586">MYDVNDSDQQREYQLWWAHGVRSESCEEVVALVGKMLAELDGHLCMMRDVYHCGDVGGGLLFEIWKLQDYAMRS</sequence>
<proteinExistence type="predicted"/>
<organism evidence="1 2">
    <name type="scientific">Panicum miliaceum</name>
    <name type="common">Proso millet</name>
    <name type="synonym">Broomcorn millet</name>
    <dbReference type="NCBI Taxonomy" id="4540"/>
    <lineage>
        <taxon>Eukaryota</taxon>
        <taxon>Viridiplantae</taxon>
        <taxon>Streptophyta</taxon>
        <taxon>Embryophyta</taxon>
        <taxon>Tracheophyta</taxon>
        <taxon>Spermatophyta</taxon>
        <taxon>Magnoliopsida</taxon>
        <taxon>Liliopsida</taxon>
        <taxon>Poales</taxon>
        <taxon>Poaceae</taxon>
        <taxon>PACMAD clade</taxon>
        <taxon>Panicoideae</taxon>
        <taxon>Panicodae</taxon>
        <taxon>Paniceae</taxon>
        <taxon>Panicinae</taxon>
        <taxon>Panicum</taxon>
        <taxon>Panicum sect. Panicum</taxon>
    </lineage>
</organism>
<gene>
    <name evidence="1" type="ORF">C2845_PM02G04780</name>
</gene>
<evidence type="ECO:0000313" key="2">
    <source>
        <dbReference type="Proteomes" id="UP000275267"/>
    </source>
</evidence>
<dbReference type="Proteomes" id="UP000275267">
    <property type="component" value="Unassembled WGS sequence"/>
</dbReference>